<dbReference type="RefSeq" id="XP_047767824.1">
    <property type="nucleotide sequence ID" value="XM_047911744.1"/>
</dbReference>
<feature type="compositionally biased region" description="Polar residues" evidence="1">
    <location>
        <begin position="444"/>
        <end position="454"/>
    </location>
</feature>
<organism evidence="2 3">
    <name type="scientific">Passalora fulva</name>
    <name type="common">Tomato leaf mold</name>
    <name type="synonym">Cladosporium fulvum</name>
    <dbReference type="NCBI Taxonomy" id="5499"/>
    <lineage>
        <taxon>Eukaryota</taxon>
        <taxon>Fungi</taxon>
        <taxon>Dikarya</taxon>
        <taxon>Ascomycota</taxon>
        <taxon>Pezizomycotina</taxon>
        <taxon>Dothideomycetes</taxon>
        <taxon>Dothideomycetidae</taxon>
        <taxon>Mycosphaerellales</taxon>
        <taxon>Mycosphaerellaceae</taxon>
        <taxon>Fulvia</taxon>
    </lineage>
</organism>
<feature type="compositionally biased region" description="Low complexity" evidence="1">
    <location>
        <begin position="283"/>
        <end position="295"/>
    </location>
</feature>
<sequence>MAYNSSLSLPDCASITASTPCAPCFFGGRTSLLSFPYTLTSTVTVTVYPVYTGYPGSSTFVSYETDSITVTLSEDGKPIPTFGADLTWEVDGVTLTSGTTYASFANFSGAAPAHTIAPYNRRDAVVKTSTSRVLPYQYYPSTAPSAGSRPGSFSNKTCIGVTDTKSITLPATVDPSSFIIPITTTSGAESQLTYGVLPSQVIQYLDGLSTVREQMNGSTLETCSPTTYPSASPIVCTYVTTISSQTSSATSSCATTTRNGTQTSMCTVPVYNPPPGPYPPKSQNPSTATVTATQKPPVPPPAPYSSSVVSKTSGLSILTETGTNRLRLPTAGGGPPSRETQGESVVNPPVTKPPYSGPTGGVSPPDSGHPKPGDGPSHDEQPHGHDGGQGTQPGNAPHHNDQPSDDGGGQNSQPGNEPPSNNQHPGDQGDTPVNGATIHYGTSPFDQNPHGTANTYIPPLITTQGTTYTPKPIIYTSSGRTMTYYAAPAIATISGTAVTYHPNLYIATENGVAVTYYPPAAVDSTSRRPPSYLPITIPPTEQGCTATVTVTYSPVMAGNLTETGTRGVGDYINTGIDSGNAGVSSTAPPRQTNAASKDEGISWELVFWAVTSVLAGLHW</sequence>
<protein>
    <submittedName>
        <fullName evidence="2">Uncharacterized protein</fullName>
    </submittedName>
</protein>
<dbReference type="Proteomes" id="UP000756132">
    <property type="component" value="Chromosome 11"/>
</dbReference>
<name>A0A9Q8PJ75_PASFU</name>
<feature type="compositionally biased region" description="Polar residues" evidence="1">
    <location>
        <begin position="411"/>
        <end position="425"/>
    </location>
</feature>
<dbReference type="KEGG" id="ffu:CLAFUR5_12596"/>
<dbReference type="EMBL" id="CP090173">
    <property type="protein sequence ID" value="UJO23458.1"/>
    <property type="molecule type" value="Genomic_DNA"/>
</dbReference>
<evidence type="ECO:0000313" key="3">
    <source>
        <dbReference type="Proteomes" id="UP000756132"/>
    </source>
</evidence>
<dbReference type="AlphaFoldDB" id="A0A9Q8PJ75"/>
<evidence type="ECO:0000256" key="1">
    <source>
        <dbReference type="SAM" id="MobiDB-lite"/>
    </source>
</evidence>
<reference evidence="2" key="1">
    <citation type="submission" date="2021-12" db="EMBL/GenBank/DDBJ databases">
        <authorList>
            <person name="Zaccaron A."/>
            <person name="Stergiopoulos I."/>
        </authorList>
    </citation>
    <scope>NUCLEOTIDE SEQUENCE</scope>
    <source>
        <strain evidence="2">Race5_Kim</strain>
    </source>
</reference>
<feature type="region of interest" description="Disordered" evidence="1">
    <location>
        <begin position="247"/>
        <end position="454"/>
    </location>
</feature>
<feature type="compositionally biased region" description="Polar residues" evidence="1">
    <location>
        <begin position="311"/>
        <end position="324"/>
    </location>
</feature>
<dbReference type="GeneID" id="71992474"/>
<keyword evidence="3" id="KW-1185">Reference proteome</keyword>
<feature type="compositionally biased region" description="Basic and acidic residues" evidence="1">
    <location>
        <begin position="368"/>
        <end position="386"/>
    </location>
</feature>
<proteinExistence type="predicted"/>
<gene>
    <name evidence="2" type="ORF">CLAFUR5_12596</name>
</gene>
<feature type="compositionally biased region" description="Pro residues" evidence="1">
    <location>
        <begin position="271"/>
        <end position="282"/>
    </location>
</feature>
<reference evidence="2" key="2">
    <citation type="journal article" date="2022" name="Microb. Genom.">
        <title>A chromosome-scale genome assembly of the tomato pathogen Cladosporium fulvum reveals a compartmentalized genome architecture and the presence of a dispensable chromosome.</title>
        <authorList>
            <person name="Zaccaron A.Z."/>
            <person name="Chen L.H."/>
            <person name="Samaras A."/>
            <person name="Stergiopoulos I."/>
        </authorList>
    </citation>
    <scope>NUCLEOTIDE SEQUENCE</scope>
    <source>
        <strain evidence="2">Race5_Kim</strain>
    </source>
</reference>
<feature type="compositionally biased region" description="Low complexity" evidence="1">
    <location>
        <begin position="247"/>
        <end position="257"/>
    </location>
</feature>
<evidence type="ECO:0000313" key="2">
    <source>
        <dbReference type="EMBL" id="UJO23458.1"/>
    </source>
</evidence>
<accession>A0A9Q8PJ75</accession>
<dbReference type="OrthoDB" id="3932451at2759"/>